<gene>
    <name evidence="9" type="primary">dapL</name>
    <name evidence="11" type="ORF">CGS55_10835</name>
    <name evidence="12" type="ORF">DWZ04_11185</name>
</gene>
<dbReference type="InterPro" id="IPR015422">
    <property type="entry name" value="PyrdxlP-dep_Trfase_small"/>
</dbReference>
<dbReference type="InterPro" id="IPR019942">
    <property type="entry name" value="DapL/ALD1"/>
</dbReference>
<proteinExistence type="inferred from homology"/>
<evidence type="ECO:0000256" key="2">
    <source>
        <dbReference type="ARBA" id="ARBA00004982"/>
    </source>
</evidence>
<dbReference type="GO" id="GO:0010285">
    <property type="term" value="F:L,L-diaminopimelate aminotransferase activity"/>
    <property type="evidence" value="ECO:0007669"/>
    <property type="project" value="UniProtKB-UniRule"/>
</dbReference>
<dbReference type="InterPro" id="IPR004839">
    <property type="entry name" value="Aminotransferase_I/II_large"/>
</dbReference>
<dbReference type="InterPro" id="IPR015424">
    <property type="entry name" value="PyrdxlP-dep_Trfase"/>
</dbReference>
<dbReference type="Gene3D" id="3.40.640.10">
    <property type="entry name" value="Type I PLP-dependent aspartate aminotransferase-like (Major domain)"/>
    <property type="match status" value="1"/>
</dbReference>
<evidence type="ECO:0000256" key="6">
    <source>
        <dbReference type="ARBA" id="ARBA00022679"/>
    </source>
</evidence>
<dbReference type="Pfam" id="PF00155">
    <property type="entry name" value="Aminotran_1_2"/>
    <property type="match status" value="1"/>
</dbReference>
<reference evidence="11" key="2">
    <citation type="submission" date="2017-07" db="EMBL/GenBank/DDBJ databases">
        <authorList>
            <person name="Sun Z.S."/>
            <person name="Albrecht U."/>
            <person name="Echele G."/>
            <person name="Lee C.C."/>
        </authorList>
    </citation>
    <scope>NUCLEOTIDE SEQUENCE</scope>
    <source>
        <strain evidence="11">CNCM I 4546</strain>
    </source>
</reference>
<evidence type="ECO:0000256" key="3">
    <source>
        <dbReference type="ARBA" id="ARBA00013138"/>
    </source>
</evidence>
<dbReference type="NCBIfam" id="TIGR03542">
    <property type="entry name" value="DAPAT_plant"/>
    <property type="match status" value="1"/>
</dbReference>
<feature type="binding site" evidence="9">
    <location>
        <position position="221"/>
    </location>
    <ligand>
        <name>pyridoxal 5'-phosphate</name>
        <dbReference type="ChEBI" id="CHEBI:597326"/>
    </ligand>
</feature>
<evidence type="ECO:0000256" key="4">
    <source>
        <dbReference type="ARBA" id="ARBA00018052"/>
    </source>
</evidence>
<feature type="binding site" evidence="9">
    <location>
        <position position="260"/>
    </location>
    <ligand>
        <name>pyridoxal 5'-phosphate</name>
        <dbReference type="ChEBI" id="CHEBI:597326"/>
    </ligand>
</feature>
<evidence type="ECO:0000256" key="8">
    <source>
        <dbReference type="ARBA" id="ARBA00051934"/>
    </source>
</evidence>
<comment type="caution">
    <text evidence="11">The sequence shown here is derived from an EMBL/GenBank/DDBJ whole genome shotgun (WGS) entry which is preliminary data.</text>
</comment>
<protein>
    <recommendedName>
        <fullName evidence="4 9">LL-diaminopimelate aminotransferase</fullName>
        <shortName evidence="9">DAP-AT</shortName>
        <shortName evidence="9">DAP-aminotransferase</shortName>
        <shortName evidence="9">LL-DAP-aminotransferase</shortName>
        <ecNumber evidence="3 9">2.6.1.83</ecNumber>
    </recommendedName>
</protein>
<keyword evidence="7 9" id="KW-0663">Pyridoxal phosphate</keyword>
<dbReference type="GO" id="GO:0033362">
    <property type="term" value="P:lysine biosynthetic process via diaminopimelate, diaminopimelate-aminotransferase pathway"/>
    <property type="evidence" value="ECO:0007669"/>
    <property type="project" value="UniProtKB-UniRule"/>
</dbReference>
<sequence>MTERVAPIKEARESIMKMNKHYNELKASYLFVDIAHKVAAYQEAHPEKEIIRLGIGDVTQPLAKCVVQAMRDAAAEMGTKEGFHGYGPEQGYPFLKQAIQGYYAGRGTQIAEDEIFISDGAKSDLANLLGLFDVDNTVLVPDPVYPTYVDDNVTDGRKIIYSRTGQENGFLGMPDESVKADIIYICSPNNPTGAAYTRAQLKAWVDYARKNDAIILYDAAYECFISEGELARSIFEIEGARECAVEICSFSKIAGFTGTRCGYTVVPKELEREGMSINKLWLRRQTTKFNGVPYVVQRAAAAVFTESGMAEIQSNLDYYRRNAKVIADALDECGVWYCGGKNSPYIWLRCPGNMKSWQFFDWLLENCGVVGTPGVGFGECGEGYFRLTAFGDAEKTKLAAERIKTAIKAL</sequence>
<feature type="binding site" evidence="9">
    <location>
        <position position="190"/>
    </location>
    <ligand>
        <name>substrate</name>
    </ligand>
</feature>
<evidence type="ECO:0000313" key="13">
    <source>
        <dbReference type="Proteomes" id="UP000219901"/>
    </source>
</evidence>
<dbReference type="FunFam" id="3.40.640.10:FF:000099">
    <property type="entry name" value="LL-diaminopimelate aminotransferase, chloroplastic"/>
    <property type="match status" value="1"/>
</dbReference>
<dbReference type="EMBL" id="NMTV01000063">
    <property type="protein sequence ID" value="PDX71966.1"/>
    <property type="molecule type" value="Genomic_DNA"/>
</dbReference>
<dbReference type="GO" id="GO:0030170">
    <property type="term" value="F:pyridoxal phosphate binding"/>
    <property type="evidence" value="ECO:0007669"/>
    <property type="project" value="UniProtKB-UniRule"/>
</dbReference>
<feature type="binding site" evidence="9">
    <location>
        <position position="56"/>
    </location>
    <ligand>
        <name>substrate</name>
    </ligand>
</feature>
<dbReference type="AlphaFoldDB" id="A0A2A6ZYK5"/>
<feature type="binding site" evidence="9">
    <location>
        <position position="122"/>
    </location>
    <ligand>
        <name>substrate</name>
    </ligand>
</feature>
<feature type="binding site" evidence="9">
    <location>
        <position position="145"/>
    </location>
    <ligand>
        <name>substrate</name>
    </ligand>
</feature>
<evidence type="ECO:0000256" key="9">
    <source>
        <dbReference type="HAMAP-Rule" id="MF_01642"/>
    </source>
</evidence>
<dbReference type="InterPro" id="IPR015421">
    <property type="entry name" value="PyrdxlP-dep_Trfase_major"/>
</dbReference>
<accession>A0A2A6ZYK5</accession>
<evidence type="ECO:0000256" key="5">
    <source>
        <dbReference type="ARBA" id="ARBA00022576"/>
    </source>
</evidence>
<organism evidence="11 13">
    <name type="scientific">Faecalibacterium prausnitzii</name>
    <dbReference type="NCBI Taxonomy" id="853"/>
    <lineage>
        <taxon>Bacteria</taxon>
        <taxon>Bacillati</taxon>
        <taxon>Bacillota</taxon>
        <taxon>Clostridia</taxon>
        <taxon>Eubacteriales</taxon>
        <taxon>Oscillospiraceae</taxon>
        <taxon>Faecalibacterium</taxon>
    </lineage>
</organism>
<dbReference type="CDD" id="cd00609">
    <property type="entry name" value="AAT_like"/>
    <property type="match status" value="1"/>
</dbReference>
<evidence type="ECO:0000256" key="1">
    <source>
        <dbReference type="ARBA" id="ARBA00001933"/>
    </source>
</evidence>
<feature type="modified residue" description="N6-(pyridoxal phosphate)lysine" evidence="9">
    <location>
        <position position="252"/>
    </location>
</feature>
<evidence type="ECO:0000313" key="11">
    <source>
        <dbReference type="EMBL" id="PDX71966.1"/>
    </source>
</evidence>
<feature type="binding site" evidence="9">
    <location>
        <position position="386"/>
    </location>
    <ligand>
        <name>substrate</name>
    </ligand>
</feature>
<evidence type="ECO:0000313" key="14">
    <source>
        <dbReference type="Proteomes" id="UP000260783"/>
    </source>
</evidence>
<comment type="cofactor">
    <cofactor evidence="1 9">
        <name>pyridoxal 5'-phosphate</name>
        <dbReference type="ChEBI" id="CHEBI:597326"/>
    </cofactor>
</comment>
<dbReference type="Proteomes" id="UP000219901">
    <property type="component" value="Unassembled WGS sequence"/>
</dbReference>
<feature type="binding site" evidence="9">
    <location>
        <position position="145"/>
    </location>
    <ligand>
        <name>pyridoxal 5'-phosphate</name>
        <dbReference type="ChEBI" id="CHEBI:597326"/>
    </ligand>
</feature>
<reference evidence="12 14" key="3">
    <citation type="submission" date="2018-08" db="EMBL/GenBank/DDBJ databases">
        <title>A genome reference for cultivated species of the human gut microbiota.</title>
        <authorList>
            <person name="Zou Y."/>
            <person name="Xue W."/>
            <person name="Luo G."/>
        </authorList>
    </citation>
    <scope>NUCLEOTIDE SEQUENCE [LARGE SCALE GENOMIC DNA]</scope>
    <source>
        <strain evidence="12 14">AF29-11BH</strain>
    </source>
</reference>
<comment type="subunit">
    <text evidence="9">Homodimer.</text>
</comment>
<feature type="binding site" evidence="9">
    <location>
        <begin position="249"/>
        <end position="251"/>
    </location>
    <ligand>
        <name>pyridoxal 5'-phosphate</name>
        <dbReference type="ChEBI" id="CHEBI:597326"/>
    </ligand>
</feature>
<comment type="catalytic activity">
    <reaction evidence="8 9">
        <text>(2S,6S)-2,6-diaminopimelate + 2-oxoglutarate = (S)-2,3,4,5-tetrahydrodipicolinate + L-glutamate + H2O + H(+)</text>
        <dbReference type="Rhea" id="RHEA:23988"/>
        <dbReference type="ChEBI" id="CHEBI:15377"/>
        <dbReference type="ChEBI" id="CHEBI:15378"/>
        <dbReference type="ChEBI" id="CHEBI:16810"/>
        <dbReference type="ChEBI" id="CHEBI:16845"/>
        <dbReference type="ChEBI" id="CHEBI:29985"/>
        <dbReference type="ChEBI" id="CHEBI:57609"/>
        <dbReference type="EC" id="2.6.1.83"/>
    </reaction>
</comment>
<name>A0A2A6ZYK5_9FIRM</name>
<evidence type="ECO:0000313" key="12">
    <source>
        <dbReference type="EMBL" id="RGB95580.1"/>
    </source>
</evidence>
<keyword evidence="6 9" id="KW-0808">Transferase</keyword>
<evidence type="ECO:0000256" key="7">
    <source>
        <dbReference type="ARBA" id="ARBA00022898"/>
    </source>
</evidence>
<comment type="function">
    <text evidence="9">Involved in the synthesis of meso-diaminopimelate (m-DAP or DL-DAP), required for both lysine and peptidoglycan biosynthesis. Catalyzes the direct conversion of tetrahydrodipicolinate to LL-diaminopimelate.</text>
</comment>
<comment type="similarity">
    <text evidence="9">Belongs to the class-I pyridoxal-phosphate-dependent aminotransferase family. LL-diaminopimelate aminotransferase subfamily.</text>
</comment>
<keyword evidence="5 9" id="KW-0032">Aminotransferase</keyword>
<dbReference type="Gene3D" id="3.90.1150.10">
    <property type="entry name" value="Aspartate Aminotransferase, domain 1"/>
    <property type="match status" value="1"/>
</dbReference>
<feature type="binding site" evidence="9">
    <location>
        <position position="190"/>
    </location>
    <ligand>
        <name>pyridoxal 5'-phosphate</name>
        <dbReference type="ChEBI" id="CHEBI:597326"/>
    </ligand>
</feature>
<feature type="binding site" evidence="9">
    <location>
        <position position="29"/>
    </location>
    <ligand>
        <name>substrate</name>
    </ligand>
</feature>
<dbReference type="EMBL" id="QVEW01000012">
    <property type="protein sequence ID" value="RGB95580.1"/>
    <property type="molecule type" value="Genomic_DNA"/>
</dbReference>
<reference evidence="11 13" key="1">
    <citation type="journal article" date="2017" name="Front. Microbiol.">
        <title>New Insights into the Diversity of the Genus Faecalibacterium.</title>
        <authorList>
            <person name="Benevides L."/>
            <person name="Burman S."/>
            <person name="Martin R."/>
            <person name="Robert V."/>
            <person name="Thomas M."/>
            <person name="Miquel S."/>
            <person name="Chain F."/>
            <person name="Sokol H."/>
            <person name="Bermudez-Humaran L.G."/>
            <person name="Morrison M."/>
            <person name="Langella P."/>
            <person name="Azevedo V.A."/>
            <person name="Chatel J.M."/>
            <person name="Soares S."/>
        </authorList>
    </citation>
    <scope>NUCLEOTIDE SEQUENCE [LARGE SCALE GENOMIC DNA]</scope>
    <source>
        <strain evidence="11 13">CNCM I 4546</strain>
    </source>
</reference>
<dbReference type="PANTHER" id="PTHR43144">
    <property type="entry name" value="AMINOTRANSFERASE"/>
    <property type="match status" value="1"/>
</dbReference>
<feature type="binding site" evidence="9">
    <location>
        <begin position="121"/>
        <end position="122"/>
    </location>
    <ligand>
        <name>pyridoxal 5'-phosphate</name>
        <dbReference type="ChEBI" id="CHEBI:597326"/>
    </ligand>
</feature>
<dbReference type="UniPathway" id="UPA00034">
    <property type="reaction ID" value="UER00466"/>
</dbReference>
<feature type="domain" description="Aminotransferase class I/classII large" evidence="10">
    <location>
        <begin position="49"/>
        <end position="403"/>
    </location>
</feature>
<dbReference type="Proteomes" id="UP000260783">
    <property type="component" value="Unassembled WGS sequence"/>
</dbReference>
<evidence type="ECO:0000259" key="10">
    <source>
        <dbReference type="Pfam" id="PF00155"/>
    </source>
</evidence>
<feature type="binding site" evidence="9">
    <location>
        <position position="290"/>
    </location>
    <ligand>
        <name>pyridoxal 5'-phosphate</name>
        <dbReference type="ChEBI" id="CHEBI:597326"/>
    </ligand>
</feature>
<dbReference type="HAMAP" id="MF_01642">
    <property type="entry name" value="DapL_aminotrans_1"/>
    <property type="match status" value="1"/>
</dbReference>
<comment type="pathway">
    <text evidence="2 9">Amino-acid biosynthesis; L-lysine biosynthesis via DAP pathway; LL-2,6-diaminopimelate from (S)-tetrahydrodipicolinate (aminotransferase route): step 1/1.</text>
</comment>
<feature type="binding site" evidence="9">
    <location>
        <position position="86"/>
    </location>
    <ligand>
        <name>pyridoxal 5'-phosphate</name>
        <dbReference type="ChEBI" id="CHEBI:597326"/>
    </ligand>
</feature>
<dbReference type="SUPFAM" id="SSF53383">
    <property type="entry name" value="PLP-dependent transferases"/>
    <property type="match status" value="1"/>
</dbReference>
<feature type="binding site" evidence="9">
    <location>
        <position position="290"/>
    </location>
    <ligand>
        <name>substrate</name>
    </ligand>
</feature>
<dbReference type="EC" id="2.6.1.83" evidence="3 9"/>